<dbReference type="Proteomes" id="UP001596380">
    <property type="component" value="Unassembled WGS sequence"/>
</dbReference>
<evidence type="ECO:0000256" key="3">
    <source>
        <dbReference type="ARBA" id="ARBA00022692"/>
    </source>
</evidence>
<dbReference type="InterPro" id="IPR011701">
    <property type="entry name" value="MFS"/>
</dbReference>
<feature type="transmembrane region" description="Helical" evidence="7">
    <location>
        <begin position="163"/>
        <end position="184"/>
    </location>
</feature>
<proteinExistence type="predicted"/>
<comment type="subcellular location">
    <subcellularLocation>
        <location evidence="1">Cell membrane</location>
        <topology evidence="1">Multi-pass membrane protein</topology>
    </subcellularLocation>
</comment>
<evidence type="ECO:0000256" key="2">
    <source>
        <dbReference type="ARBA" id="ARBA00022475"/>
    </source>
</evidence>
<dbReference type="EMBL" id="JBHSXS010000046">
    <property type="protein sequence ID" value="MFC6885994.1"/>
    <property type="molecule type" value="Genomic_DNA"/>
</dbReference>
<feature type="transmembrane region" description="Helical" evidence="7">
    <location>
        <begin position="304"/>
        <end position="325"/>
    </location>
</feature>
<keyword evidence="5 7" id="KW-0472">Membrane</keyword>
<feature type="transmembrane region" description="Helical" evidence="7">
    <location>
        <begin position="337"/>
        <end position="360"/>
    </location>
</feature>
<evidence type="ECO:0000313" key="8">
    <source>
        <dbReference type="EMBL" id="MFC6885994.1"/>
    </source>
</evidence>
<feature type="transmembrane region" description="Helical" evidence="7">
    <location>
        <begin position="73"/>
        <end position="93"/>
    </location>
</feature>
<reference evidence="9" key="1">
    <citation type="journal article" date="2019" name="Int. J. Syst. Evol. Microbiol.">
        <title>The Global Catalogue of Microorganisms (GCM) 10K type strain sequencing project: providing services to taxonomists for standard genome sequencing and annotation.</title>
        <authorList>
            <consortium name="The Broad Institute Genomics Platform"/>
            <consortium name="The Broad Institute Genome Sequencing Center for Infectious Disease"/>
            <person name="Wu L."/>
            <person name="Ma J."/>
        </authorList>
    </citation>
    <scope>NUCLEOTIDE SEQUENCE [LARGE SCALE GENOMIC DNA]</scope>
    <source>
        <strain evidence="9">JCM 3369</strain>
    </source>
</reference>
<name>A0ABW2CVY3_9ACTN</name>
<evidence type="ECO:0000256" key="6">
    <source>
        <dbReference type="SAM" id="MobiDB-lite"/>
    </source>
</evidence>
<feature type="region of interest" description="Disordered" evidence="6">
    <location>
        <begin position="388"/>
        <end position="417"/>
    </location>
</feature>
<keyword evidence="4 7" id="KW-1133">Transmembrane helix</keyword>
<dbReference type="PANTHER" id="PTHR23513">
    <property type="entry name" value="INTEGRAL MEMBRANE EFFLUX PROTEIN-RELATED"/>
    <property type="match status" value="1"/>
</dbReference>
<sequence>MRPDAGPRLYLAASFAARLAEEGMSVGLVLLAVERTGSAAQGAFALTAWTAPHVLAAPLTGGVAARARRPRPLYAGALAGFAVAIAGVALLMGRAPAPAAFAVALAGGAFGPVVSGGLSSLVAVLVPEGGARDRAYALDAAGYNAASVAGPAIVGLVTAVASAGAAALAMAAAAGAAALLAAALPLRQAPPSPSAPTLRADLAAGLAAVWRDRELRGITAATCLAHVGIGGLTGTAVLLAISLGHAGGGGVLMTASAVGALGGSLAVARWLPSVPARTMAVASLAAHGTALTAAAFAPSYPVCVALFAVAGAADGPLLAATLRVRADHAPPRLRTQVFTLGAGLKITASAAGAALTGAAASLRPSLLLLAIAALQFAAVPVYGLARSGRRRAGGTRGPAGPSPSGREPDQRVTPSGS</sequence>
<evidence type="ECO:0000256" key="1">
    <source>
        <dbReference type="ARBA" id="ARBA00004651"/>
    </source>
</evidence>
<protein>
    <submittedName>
        <fullName evidence="8">MFS transporter</fullName>
    </submittedName>
</protein>
<evidence type="ECO:0000313" key="9">
    <source>
        <dbReference type="Proteomes" id="UP001596380"/>
    </source>
</evidence>
<keyword evidence="2" id="KW-1003">Cell membrane</keyword>
<feature type="transmembrane region" description="Helical" evidence="7">
    <location>
        <begin position="280"/>
        <end position="298"/>
    </location>
</feature>
<evidence type="ECO:0000256" key="4">
    <source>
        <dbReference type="ARBA" id="ARBA00022989"/>
    </source>
</evidence>
<dbReference type="Pfam" id="PF07690">
    <property type="entry name" value="MFS_1"/>
    <property type="match status" value="1"/>
</dbReference>
<feature type="transmembrane region" description="Helical" evidence="7">
    <location>
        <begin position="366"/>
        <end position="385"/>
    </location>
</feature>
<comment type="caution">
    <text evidence="8">The sequence shown here is derived from an EMBL/GenBank/DDBJ whole genome shotgun (WGS) entry which is preliminary data.</text>
</comment>
<gene>
    <name evidence="8" type="ORF">ACFQKB_39970</name>
</gene>
<dbReference type="RefSeq" id="WP_206681583.1">
    <property type="nucleotide sequence ID" value="NZ_JBHSXE010000001.1"/>
</dbReference>
<organism evidence="8 9">
    <name type="scientific">Actinomadura yumaensis</name>
    <dbReference type="NCBI Taxonomy" id="111807"/>
    <lineage>
        <taxon>Bacteria</taxon>
        <taxon>Bacillati</taxon>
        <taxon>Actinomycetota</taxon>
        <taxon>Actinomycetes</taxon>
        <taxon>Streptosporangiales</taxon>
        <taxon>Thermomonosporaceae</taxon>
        <taxon>Actinomadura</taxon>
    </lineage>
</organism>
<feature type="transmembrane region" description="Helical" evidence="7">
    <location>
        <begin position="136"/>
        <end position="157"/>
    </location>
</feature>
<keyword evidence="9" id="KW-1185">Reference proteome</keyword>
<keyword evidence="3 7" id="KW-0812">Transmembrane</keyword>
<dbReference type="PANTHER" id="PTHR23513:SF11">
    <property type="entry name" value="STAPHYLOFERRIN A TRANSPORTER"/>
    <property type="match status" value="1"/>
</dbReference>
<feature type="transmembrane region" description="Helical" evidence="7">
    <location>
        <begin position="218"/>
        <end position="241"/>
    </location>
</feature>
<dbReference type="SUPFAM" id="SSF103473">
    <property type="entry name" value="MFS general substrate transporter"/>
    <property type="match status" value="1"/>
</dbReference>
<evidence type="ECO:0000256" key="7">
    <source>
        <dbReference type="SAM" id="Phobius"/>
    </source>
</evidence>
<evidence type="ECO:0000256" key="5">
    <source>
        <dbReference type="ARBA" id="ARBA00023136"/>
    </source>
</evidence>
<feature type="transmembrane region" description="Helical" evidence="7">
    <location>
        <begin position="247"/>
        <end position="268"/>
    </location>
</feature>
<accession>A0ABW2CVY3</accession>
<dbReference type="InterPro" id="IPR036259">
    <property type="entry name" value="MFS_trans_sf"/>
</dbReference>
<feature type="transmembrane region" description="Helical" evidence="7">
    <location>
        <begin position="99"/>
        <end position="124"/>
    </location>
</feature>
<dbReference type="Gene3D" id="1.20.1250.20">
    <property type="entry name" value="MFS general substrate transporter like domains"/>
    <property type="match status" value="1"/>
</dbReference>